<evidence type="ECO:0000256" key="6">
    <source>
        <dbReference type="ARBA" id="ARBA00022741"/>
    </source>
</evidence>
<dbReference type="Gene3D" id="3.90.70.10">
    <property type="entry name" value="Cysteine proteinases"/>
    <property type="match status" value="1"/>
</dbReference>
<keyword evidence="5 12" id="KW-0812">Transmembrane</keyword>
<dbReference type="InterPro" id="IPR003439">
    <property type="entry name" value="ABC_transporter-like_ATP-bd"/>
</dbReference>
<keyword evidence="9 12" id="KW-0472">Membrane</keyword>
<dbReference type="SMART" id="SM00382">
    <property type="entry name" value="AAA"/>
    <property type="match status" value="1"/>
</dbReference>
<dbReference type="Gene3D" id="1.20.1560.10">
    <property type="entry name" value="ABC transporter type 1, transmembrane domain"/>
    <property type="match status" value="1"/>
</dbReference>
<dbReference type="InterPro" id="IPR027417">
    <property type="entry name" value="P-loop_NTPase"/>
</dbReference>
<dbReference type="RefSeq" id="WP_114356450.1">
    <property type="nucleotide sequence ID" value="NZ_QRDT01000002.1"/>
</dbReference>
<comment type="similarity">
    <text evidence="2">Belongs to the ABC transporter superfamily.</text>
</comment>
<dbReference type="Proteomes" id="UP000252631">
    <property type="component" value="Unassembled WGS sequence"/>
</dbReference>
<keyword evidence="6" id="KW-0547">Nucleotide-binding</keyword>
<evidence type="ECO:0000256" key="4">
    <source>
        <dbReference type="ARBA" id="ARBA00022475"/>
    </source>
</evidence>
<dbReference type="AlphaFoldDB" id="A0A336JIT1"/>
<feature type="compositionally biased region" description="Low complexity" evidence="11">
    <location>
        <begin position="12"/>
        <end position="25"/>
    </location>
</feature>
<dbReference type="GO" id="GO:0140359">
    <property type="term" value="F:ABC-type transporter activity"/>
    <property type="evidence" value="ECO:0007669"/>
    <property type="project" value="InterPro"/>
</dbReference>
<dbReference type="SUPFAM" id="SSF90123">
    <property type="entry name" value="ABC transporter transmembrane region"/>
    <property type="match status" value="1"/>
</dbReference>
<comment type="function">
    <text evidence="10">Involved in beta-(1--&gt;2)glucan export. Transmembrane domains (TMD) form a pore in the inner membrane and the ATP-binding domain (NBD) is responsible for energy generation.</text>
</comment>
<keyword evidence="8 12" id="KW-1133">Transmembrane helix</keyword>
<dbReference type="InterPro" id="IPR036640">
    <property type="entry name" value="ABC1_TM_sf"/>
</dbReference>
<evidence type="ECO:0000256" key="2">
    <source>
        <dbReference type="ARBA" id="ARBA00005417"/>
    </source>
</evidence>
<dbReference type="NCBIfam" id="TIGR03375">
    <property type="entry name" value="type_I_sec_LssB"/>
    <property type="match status" value="1"/>
</dbReference>
<dbReference type="InterPro" id="IPR017871">
    <property type="entry name" value="ABC_transporter-like_CS"/>
</dbReference>
<dbReference type="EMBL" id="UFQQ01000002">
    <property type="protein sequence ID" value="SSW89302.1"/>
    <property type="molecule type" value="Genomic_DNA"/>
</dbReference>
<dbReference type="PROSITE" id="PS50990">
    <property type="entry name" value="PEPTIDASE_C39"/>
    <property type="match status" value="1"/>
</dbReference>
<dbReference type="PANTHER" id="PTHR24221">
    <property type="entry name" value="ATP-BINDING CASSETTE SUB-FAMILY B"/>
    <property type="match status" value="1"/>
</dbReference>
<proteinExistence type="inferred from homology"/>
<dbReference type="GO" id="GO:0008233">
    <property type="term" value="F:peptidase activity"/>
    <property type="evidence" value="ECO:0007669"/>
    <property type="project" value="InterPro"/>
</dbReference>
<organism evidence="17 18">
    <name type="scientific">Rhodopseudomonas pentothenatexigens</name>
    <dbReference type="NCBI Taxonomy" id="999699"/>
    <lineage>
        <taxon>Bacteria</taxon>
        <taxon>Pseudomonadati</taxon>
        <taxon>Pseudomonadota</taxon>
        <taxon>Alphaproteobacteria</taxon>
        <taxon>Hyphomicrobiales</taxon>
        <taxon>Nitrobacteraceae</taxon>
        <taxon>Rhodopseudomonas</taxon>
    </lineage>
</organism>
<protein>
    <submittedName>
        <fullName evidence="17">ATP-binding cassette subfamily C protein LapB</fullName>
    </submittedName>
</protein>
<evidence type="ECO:0000256" key="12">
    <source>
        <dbReference type="SAM" id="Phobius"/>
    </source>
</evidence>
<evidence type="ECO:0000313" key="17">
    <source>
        <dbReference type="EMBL" id="SSW89302.1"/>
    </source>
</evidence>
<evidence type="ECO:0000256" key="11">
    <source>
        <dbReference type="SAM" id="MobiDB-lite"/>
    </source>
</evidence>
<dbReference type="SUPFAM" id="SSF52540">
    <property type="entry name" value="P-loop containing nucleoside triphosphate hydrolases"/>
    <property type="match status" value="1"/>
</dbReference>
<evidence type="ECO:0000313" key="18">
    <source>
        <dbReference type="Proteomes" id="UP000252631"/>
    </source>
</evidence>
<evidence type="ECO:0000259" key="13">
    <source>
        <dbReference type="PROSITE" id="PS50893"/>
    </source>
</evidence>
<comment type="subcellular location">
    <subcellularLocation>
        <location evidence="1">Cell membrane</location>
        <topology evidence="1">Multi-pass membrane protein</topology>
    </subcellularLocation>
</comment>
<evidence type="ECO:0000256" key="1">
    <source>
        <dbReference type="ARBA" id="ARBA00004651"/>
    </source>
</evidence>
<dbReference type="GO" id="GO:0005886">
    <property type="term" value="C:plasma membrane"/>
    <property type="evidence" value="ECO:0007669"/>
    <property type="project" value="UniProtKB-SubCell"/>
</dbReference>
<dbReference type="InterPro" id="IPR011527">
    <property type="entry name" value="ABC1_TM_dom"/>
</dbReference>
<dbReference type="EMBL" id="QRDT01000002">
    <property type="protein sequence ID" value="RED41942.1"/>
    <property type="molecule type" value="Genomic_DNA"/>
</dbReference>
<dbReference type="OrthoDB" id="9787557at2"/>
<feature type="region of interest" description="Disordered" evidence="11">
    <location>
        <begin position="1"/>
        <end position="25"/>
    </location>
</feature>
<dbReference type="GO" id="GO:0034040">
    <property type="term" value="F:ATPase-coupled lipid transmembrane transporter activity"/>
    <property type="evidence" value="ECO:0007669"/>
    <property type="project" value="TreeGrafter"/>
</dbReference>
<feature type="transmembrane region" description="Helical" evidence="12">
    <location>
        <begin position="287"/>
        <end position="312"/>
    </location>
</feature>
<dbReference type="PROSITE" id="PS50893">
    <property type="entry name" value="ABC_TRANSPORTER_2"/>
    <property type="match status" value="1"/>
</dbReference>
<dbReference type="CDD" id="cd18587">
    <property type="entry name" value="ABC_6TM_LapB_like"/>
    <property type="match status" value="1"/>
</dbReference>
<feature type="transmembrane region" description="Helical" evidence="12">
    <location>
        <begin position="211"/>
        <end position="232"/>
    </location>
</feature>
<evidence type="ECO:0000256" key="5">
    <source>
        <dbReference type="ARBA" id="ARBA00022692"/>
    </source>
</evidence>
<evidence type="ECO:0000259" key="14">
    <source>
        <dbReference type="PROSITE" id="PS50929"/>
    </source>
</evidence>
<feature type="transmembrane region" description="Helical" evidence="12">
    <location>
        <begin position="318"/>
        <end position="335"/>
    </location>
</feature>
<dbReference type="PROSITE" id="PS50929">
    <property type="entry name" value="ABC_TM1F"/>
    <property type="match status" value="1"/>
</dbReference>
<feature type="transmembrane region" description="Helical" evidence="12">
    <location>
        <begin position="395"/>
        <end position="424"/>
    </location>
</feature>
<evidence type="ECO:0000256" key="8">
    <source>
        <dbReference type="ARBA" id="ARBA00022989"/>
    </source>
</evidence>
<dbReference type="PROSITE" id="PS00211">
    <property type="entry name" value="ABC_TRANSPORTER_1"/>
    <property type="match status" value="1"/>
</dbReference>
<feature type="domain" description="Peptidase C39" evidence="15">
    <location>
        <begin position="22"/>
        <end position="145"/>
    </location>
</feature>
<dbReference type="GO" id="GO:0006508">
    <property type="term" value="P:proteolysis"/>
    <property type="evidence" value="ECO:0007669"/>
    <property type="project" value="InterPro"/>
</dbReference>
<dbReference type="PANTHER" id="PTHR24221:SF248">
    <property type="entry name" value="ABC TRANSPORTER TRANSMEMBRANE REGION"/>
    <property type="match status" value="1"/>
</dbReference>
<keyword evidence="19" id="KW-1185">Reference proteome</keyword>
<reference evidence="16 19" key="2">
    <citation type="submission" date="2018-07" db="EMBL/GenBank/DDBJ databases">
        <title>Genomic Encyclopedia of Archaeal and Bacterial Type Strains, Phase II (KMG-II): from individual species to whole genera.</title>
        <authorList>
            <person name="Goeker M."/>
        </authorList>
    </citation>
    <scope>NUCLEOTIDE SEQUENCE [LARGE SCALE GENOMIC DNA]</scope>
    <source>
        <strain evidence="16 19">JA575</strain>
    </source>
</reference>
<evidence type="ECO:0000259" key="15">
    <source>
        <dbReference type="PROSITE" id="PS50990"/>
    </source>
</evidence>
<dbReference type="InterPro" id="IPR017750">
    <property type="entry name" value="ATPase_T1SS"/>
</dbReference>
<keyword evidence="7 17" id="KW-0067">ATP-binding</keyword>
<evidence type="ECO:0000256" key="3">
    <source>
        <dbReference type="ARBA" id="ARBA00022448"/>
    </source>
</evidence>
<reference evidence="17 18" key="1">
    <citation type="submission" date="2017-08" db="EMBL/GenBank/DDBJ databases">
        <authorList>
            <person name="de Groot N.N."/>
        </authorList>
    </citation>
    <scope>NUCLEOTIDE SEQUENCE [LARGE SCALE GENOMIC DNA]</scope>
    <source>
        <strain evidence="17 18">JA575</strain>
    </source>
</reference>
<gene>
    <name evidence="16" type="ORF">BJ125_102109</name>
    <name evidence="17" type="ORF">SAMN05892882_102109</name>
</gene>
<evidence type="ECO:0000256" key="9">
    <source>
        <dbReference type="ARBA" id="ARBA00023136"/>
    </source>
</evidence>
<feature type="domain" description="ABC transmembrane type-1" evidence="14">
    <location>
        <begin position="181"/>
        <end position="459"/>
    </location>
</feature>
<feature type="transmembrane region" description="Helical" evidence="12">
    <location>
        <begin position="178"/>
        <end position="199"/>
    </location>
</feature>
<keyword evidence="3" id="KW-0813">Transport</keyword>
<dbReference type="InterPro" id="IPR005074">
    <property type="entry name" value="Peptidase_C39"/>
</dbReference>
<feature type="compositionally biased region" description="Polar residues" evidence="11">
    <location>
        <begin position="1"/>
        <end position="11"/>
    </location>
</feature>
<accession>A0A336JIT1</accession>
<name>A0A336JIT1_9BRAD</name>
<dbReference type="GO" id="GO:0016887">
    <property type="term" value="F:ATP hydrolysis activity"/>
    <property type="evidence" value="ECO:0007669"/>
    <property type="project" value="InterPro"/>
</dbReference>
<keyword evidence="4" id="KW-1003">Cell membrane</keyword>
<dbReference type="InterPro" id="IPR039421">
    <property type="entry name" value="Type_1_exporter"/>
</dbReference>
<dbReference type="Pfam" id="PF00005">
    <property type="entry name" value="ABC_tran"/>
    <property type="match status" value="1"/>
</dbReference>
<feature type="domain" description="ABC transporter" evidence="13">
    <location>
        <begin position="493"/>
        <end position="729"/>
    </location>
</feature>
<dbReference type="Proteomes" id="UP000256343">
    <property type="component" value="Unassembled WGS sequence"/>
</dbReference>
<evidence type="ECO:0000313" key="16">
    <source>
        <dbReference type="EMBL" id="RED41942.1"/>
    </source>
</evidence>
<sequence>MNIRSAQSTIEDASPVPSAPPSSSVSDPLSDSLLYLAAHHGRALSRSALLSGLPLERGLLSVGLYERAAQRAGLEAQLVERALSEIPALVLPCVLLFHDGSTRVLLSTDQSSSRLVLVDPSKGEAELTERAEVVAASYSGFAYFVRPAMVDDPRAVATGDLPKRHWFWSVVSRFGANYIHVAVAAFIVNILALAAPLFTMSVYDRVIPNGAIPSLVALGIGLGLAIVFDFVLKVVRSRIIDMTGKKIDVVLASQIFEHVMSLKMDKRPPSVGILANQMRDFDSVREFFTSGTVVSATDMLFAILFIAVLFIIAGPLGWIPLAMLPVMIVIGLLLQRPLDRAMRRMQAESAARHGILVESLSGIETVRAVAGEGRVQRIWERSVAATARSSEDVQFWASMAMTAASVASQLCSLLLVVAGVFLILDGKLSVGALVAANMLSGRVLGPIAGIAGVMTRATQTTSALRSIDRLMSLERERPPEKIYVAREIKAGGIQFKGVSFSYPGSQTKALDNVSFQIRPGEKIGIIGRIGSGKTTIGRLATAFYPPSDGTVLIDGIDIRQYDPADLRAGIGFVLQDTDLFYGKLRDNITLGRAGATDEEVLAAARLAGVESFIAGHPQGYDMMIAEGGRSLSGGQKQAIGLARVLIRKPKVLFLDEPTAHFDVRSEGEFLERLKALAKGEMTIIVSTHRPSLLTLVDRILVFDQGKLVADGPTEQILTKLRPQPSAAAARA</sequence>
<evidence type="ECO:0000313" key="19">
    <source>
        <dbReference type="Proteomes" id="UP000256343"/>
    </source>
</evidence>
<dbReference type="GO" id="GO:0005524">
    <property type="term" value="F:ATP binding"/>
    <property type="evidence" value="ECO:0007669"/>
    <property type="project" value="UniProtKB-KW"/>
</dbReference>
<dbReference type="Pfam" id="PF00664">
    <property type="entry name" value="ABC_membrane"/>
    <property type="match status" value="1"/>
</dbReference>
<evidence type="ECO:0000256" key="7">
    <source>
        <dbReference type="ARBA" id="ARBA00022840"/>
    </source>
</evidence>
<dbReference type="InterPro" id="IPR003593">
    <property type="entry name" value="AAA+_ATPase"/>
</dbReference>
<evidence type="ECO:0000256" key="10">
    <source>
        <dbReference type="ARBA" id="ARBA00024722"/>
    </source>
</evidence>
<dbReference type="Gene3D" id="3.40.50.300">
    <property type="entry name" value="P-loop containing nucleotide triphosphate hydrolases"/>
    <property type="match status" value="1"/>
</dbReference>
<dbReference type="FunFam" id="3.40.50.300:FF:000299">
    <property type="entry name" value="ABC transporter ATP-binding protein/permease"/>
    <property type="match status" value="1"/>
</dbReference>